<reference evidence="1" key="1">
    <citation type="submission" date="2020-05" db="EMBL/GenBank/DDBJ databases">
        <authorList>
            <person name="Chiriac C."/>
            <person name="Salcher M."/>
            <person name="Ghai R."/>
            <person name="Kavagutti S V."/>
        </authorList>
    </citation>
    <scope>NUCLEOTIDE SEQUENCE</scope>
</reference>
<protein>
    <submittedName>
        <fullName evidence="1">Uncharacterized protein</fullName>
    </submittedName>
</protein>
<name>A0A6J5T156_9CAUD</name>
<accession>A0A6J5T156</accession>
<dbReference type="EMBL" id="LR797503">
    <property type="protein sequence ID" value="CAB4221503.1"/>
    <property type="molecule type" value="Genomic_DNA"/>
</dbReference>
<proteinExistence type="predicted"/>
<sequence>MHDEVEYNMEADIKSCMWMIEKVRGDNVYAQNLYAALCNNDFQRLEMWPILNDQTWHCSWRYAGGVISDIQCKGDYMDWYCSGIQDVYSDITPAELSNLTLEQQRMRKEFDAYVPEGRVTDEILNDLHQLGWTVIEKKNDFNS</sequence>
<evidence type="ECO:0000313" key="1">
    <source>
        <dbReference type="EMBL" id="CAB4221503.1"/>
    </source>
</evidence>
<gene>
    <name evidence="1" type="ORF">UFOVP1636_338</name>
</gene>
<organism evidence="1">
    <name type="scientific">uncultured Caudovirales phage</name>
    <dbReference type="NCBI Taxonomy" id="2100421"/>
    <lineage>
        <taxon>Viruses</taxon>
        <taxon>Duplodnaviria</taxon>
        <taxon>Heunggongvirae</taxon>
        <taxon>Uroviricota</taxon>
        <taxon>Caudoviricetes</taxon>
        <taxon>Peduoviridae</taxon>
        <taxon>Maltschvirus</taxon>
        <taxon>Maltschvirus maltsch</taxon>
    </lineage>
</organism>